<organism evidence="4">
    <name type="scientific">marine metagenome</name>
    <dbReference type="NCBI Taxonomy" id="408172"/>
    <lineage>
        <taxon>unclassified sequences</taxon>
        <taxon>metagenomes</taxon>
        <taxon>ecological metagenomes</taxon>
    </lineage>
</organism>
<dbReference type="PROSITE" id="PS51608">
    <property type="entry name" value="SAM_MT_UBIE"/>
    <property type="match status" value="1"/>
</dbReference>
<keyword evidence="1" id="KW-0489">Methyltransferase</keyword>
<accession>A0A382QGV2</accession>
<dbReference type="SUPFAM" id="SSF53335">
    <property type="entry name" value="S-adenosyl-L-methionine-dependent methyltransferases"/>
    <property type="match status" value="1"/>
</dbReference>
<sequence length="239" mass="27257">MKSEQTNKRTHFGFRDVSEEEKTSLVEDVFRSVATRYDLMNDLMSLGAHRLWKDFAVGRSGVRRGQTVLDVAAGSCDLTHRFVKRVGPEGRVVSVDVSRPMLQRGKSRMIDSGMIRNVAYVLSDAENLAFADQQFDCVSIGFGLRNVTRIQSALGSMFRMLRPGGRIVVLEFSHPSSKFLSRLYDRYSFSVIPRIGRVVTGDERSYRYLVESIRQHPDQEALRKMMGEAGFEDVYYHNL</sequence>
<evidence type="ECO:0000313" key="4">
    <source>
        <dbReference type="EMBL" id="SVC84227.1"/>
    </source>
</evidence>
<dbReference type="PANTHER" id="PTHR43591">
    <property type="entry name" value="METHYLTRANSFERASE"/>
    <property type="match status" value="1"/>
</dbReference>
<name>A0A382QGV2_9ZZZZ</name>
<dbReference type="CDD" id="cd02440">
    <property type="entry name" value="AdoMet_MTases"/>
    <property type="match status" value="1"/>
</dbReference>
<dbReference type="InterPro" id="IPR029063">
    <property type="entry name" value="SAM-dependent_MTases_sf"/>
</dbReference>
<dbReference type="PANTHER" id="PTHR43591:SF24">
    <property type="entry name" value="2-METHOXY-6-POLYPRENYL-1,4-BENZOQUINOL METHYLASE, MITOCHONDRIAL"/>
    <property type="match status" value="1"/>
</dbReference>
<dbReference type="EMBL" id="UINC01114131">
    <property type="protein sequence ID" value="SVC84227.1"/>
    <property type="molecule type" value="Genomic_DNA"/>
</dbReference>
<evidence type="ECO:0000256" key="2">
    <source>
        <dbReference type="ARBA" id="ARBA00022679"/>
    </source>
</evidence>
<dbReference type="GO" id="GO:0032259">
    <property type="term" value="P:methylation"/>
    <property type="evidence" value="ECO:0007669"/>
    <property type="project" value="UniProtKB-KW"/>
</dbReference>
<dbReference type="PROSITE" id="PS01183">
    <property type="entry name" value="UBIE_1"/>
    <property type="match status" value="1"/>
</dbReference>
<dbReference type="HAMAP" id="MF_01813">
    <property type="entry name" value="MenG_UbiE_methyltr"/>
    <property type="match status" value="1"/>
</dbReference>
<dbReference type="AlphaFoldDB" id="A0A382QGV2"/>
<evidence type="ECO:0000256" key="1">
    <source>
        <dbReference type="ARBA" id="ARBA00022603"/>
    </source>
</evidence>
<feature type="non-terminal residue" evidence="4">
    <location>
        <position position="239"/>
    </location>
</feature>
<reference evidence="4" key="1">
    <citation type="submission" date="2018-05" db="EMBL/GenBank/DDBJ databases">
        <authorList>
            <person name="Lanie J.A."/>
            <person name="Ng W.-L."/>
            <person name="Kazmierczak K.M."/>
            <person name="Andrzejewski T.M."/>
            <person name="Davidsen T.M."/>
            <person name="Wayne K.J."/>
            <person name="Tettelin H."/>
            <person name="Glass J.I."/>
            <person name="Rusch D."/>
            <person name="Podicherti R."/>
            <person name="Tsui H.-C.T."/>
            <person name="Winkler M.E."/>
        </authorList>
    </citation>
    <scope>NUCLEOTIDE SEQUENCE</scope>
</reference>
<dbReference type="Pfam" id="PF01209">
    <property type="entry name" value="Ubie_methyltran"/>
    <property type="match status" value="1"/>
</dbReference>
<dbReference type="InterPro" id="IPR023576">
    <property type="entry name" value="UbiE/COQ5_MeTrFase_CS"/>
</dbReference>
<dbReference type="GO" id="GO:0008425">
    <property type="term" value="F:2-methoxy-6-polyprenyl-1,4-benzoquinol methyltransferase activity"/>
    <property type="evidence" value="ECO:0007669"/>
    <property type="project" value="TreeGrafter"/>
</dbReference>
<dbReference type="InterPro" id="IPR004033">
    <property type="entry name" value="UbiE/COQ5_MeTrFase"/>
</dbReference>
<evidence type="ECO:0000256" key="3">
    <source>
        <dbReference type="ARBA" id="ARBA00022691"/>
    </source>
</evidence>
<proteinExistence type="inferred from homology"/>
<gene>
    <name evidence="4" type="ORF">METZ01_LOCUS337081</name>
</gene>
<keyword evidence="2" id="KW-0808">Transferase</keyword>
<dbReference type="NCBIfam" id="TIGR01934">
    <property type="entry name" value="MenG_MenH_UbiE"/>
    <property type="match status" value="1"/>
</dbReference>
<evidence type="ECO:0008006" key="5">
    <source>
        <dbReference type="Google" id="ProtNLM"/>
    </source>
</evidence>
<keyword evidence="3" id="KW-0949">S-adenosyl-L-methionine</keyword>
<protein>
    <recommendedName>
        <fullName evidence="5">Methyltransferase domain-containing protein</fullName>
    </recommendedName>
</protein>
<dbReference type="Gene3D" id="3.40.50.150">
    <property type="entry name" value="Vaccinia Virus protein VP39"/>
    <property type="match status" value="1"/>
</dbReference>